<accession>D5C0B7</accession>
<dbReference type="Proteomes" id="UP000001844">
    <property type="component" value="Chromosome"/>
</dbReference>
<dbReference type="RefSeq" id="WP_013032334.1">
    <property type="nucleotide sequence ID" value="NC_013960.1"/>
</dbReference>
<feature type="transmembrane region" description="Helical" evidence="1">
    <location>
        <begin position="12"/>
        <end position="31"/>
    </location>
</feature>
<proteinExistence type="predicted"/>
<gene>
    <name evidence="2" type="ordered locus">Nhal_1291</name>
</gene>
<dbReference type="EMBL" id="CP001798">
    <property type="protein sequence ID" value="ADE14443.1"/>
    <property type="molecule type" value="Genomic_DNA"/>
</dbReference>
<evidence type="ECO:0000313" key="3">
    <source>
        <dbReference type="Proteomes" id="UP000001844"/>
    </source>
</evidence>
<name>D5C0B7_NITHN</name>
<dbReference type="OrthoDB" id="9908174at2"/>
<protein>
    <recommendedName>
        <fullName evidence="4">Lipoprotein</fullName>
    </recommendedName>
</protein>
<dbReference type="PROSITE" id="PS51257">
    <property type="entry name" value="PROKAR_LIPOPROTEIN"/>
    <property type="match status" value="1"/>
</dbReference>
<sequence length="66" mass="7067">MNQKDRSTHFQWVLALAKSGLVFLMVLGAAGCRTQLPEVTPSEFSQRTVGIVAVGLSPTTAEPLIP</sequence>
<evidence type="ECO:0000256" key="1">
    <source>
        <dbReference type="SAM" id="Phobius"/>
    </source>
</evidence>
<evidence type="ECO:0000313" key="2">
    <source>
        <dbReference type="EMBL" id="ADE14443.1"/>
    </source>
</evidence>
<keyword evidence="3" id="KW-1185">Reference proteome</keyword>
<dbReference type="AlphaFoldDB" id="D5C0B7"/>
<dbReference type="HOGENOM" id="CLU_2826722_0_0_6"/>
<keyword evidence="1" id="KW-1133">Transmembrane helix</keyword>
<dbReference type="STRING" id="472759.Nhal_1291"/>
<reference evidence="3" key="1">
    <citation type="submission" date="2010-04" db="EMBL/GenBank/DDBJ databases">
        <title>Complete genome sequence of Nitrosococcus halophilus Nc4, a salt-adapted, aerobic obligate ammonia-oxidizing sulfur purple bacterium.</title>
        <authorList>
            <consortium name="US DOE Joint Genome Institute"/>
            <person name="Campbell M.A."/>
            <person name="Malfatti S.A."/>
            <person name="Chain P.S.G."/>
            <person name="Heidelberg J.F."/>
            <person name="Ward B.B."/>
            <person name="Klotz M.G."/>
        </authorList>
    </citation>
    <scope>NUCLEOTIDE SEQUENCE [LARGE SCALE GENOMIC DNA]</scope>
    <source>
        <strain evidence="3">Nc4</strain>
    </source>
</reference>
<evidence type="ECO:0008006" key="4">
    <source>
        <dbReference type="Google" id="ProtNLM"/>
    </source>
</evidence>
<dbReference type="KEGG" id="nhl:Nhal_1291"/>
<organism evidence="2 3">
    <name type="scientific">Nitrosococcus halophilus (strain Nc4)</name>
    <dbReference type="NCBI Taxonomy" id="472759"/>
    <lineage>
        <taxon>Bacteria</taxon>
        <taxon>Pseudomonadati</taxon>
        <taxon>Pseudomonadota</taxon>
        <taxon>Gammaproteobacteria</taxon>
        <taxon>Chromatiales</taxon>
        <taxon>Chromatiaceae</taxon>
        <taxon>Nitrosococcus</taxon>
    </lineage>
</organism>
<keyword evidence="1" id="KW-0812">Transmembrane</keyword>
<keyword evidence="1" id="KW-0472">Membrane</keyword>